<proteinExistence type="predicted"/>
<comment type="caution">
    <text evidence="1">The sequence shown here is derived from an EMBL/GenBank/DDBJ whole genome shotgun (WGS) entry which is preliminary data.</text>
</comment>
<dbReference type="AlphaFoldDB" id="A0A2T0KHP6"/>
<accession>A0A2T0KHP6</accession>
<reference evidence="1 2" key="1">
    <citation type="submission" date="2018-03" db="EMBL/GenBank/DDBJ databases">
        <title>Genomic Encyclopedia of Archaeal and Bacterial Type Strains, Phase II (KMG-II): from individual species to whole genera.</title>
        <authorList>
            <person name="Goeker M."/>
        </authorList>
    </citation>
    <scope>NUCLEOTIDE SEQUENCE [LARGE SCALE GENOMIC DNA]</scope>
    <source>
        <strain evidence="1 2">DSM 43146</strain>
    </source>
</reference>
<gene>
    <name evidence="1" type="ORF">CLV67_104484</name>
</gene>
<protein>
    <submittedName>
        <fullName evidence="1">Uncharacterized protein</fullName>
    </submittedName>
</protein>
<sequence length="37" mass="3726">MTEALTRTRSRTFVIDAVDLGLCESSGAGALTGTPGA</sequence>
<dbReference type="Proteomes" id="UP000239415">
    <property type="component" value="Unassembled WGS sequence"/>
</dbReference>
<dbReference type="EMBL" id="PVMZ01000004">
    <property type="protein sequence ID" value="PRX22956.1"/>
    <property type="molecule type" value="Genomic_DNA"/>
</dbReference>
<organism evidence="1 2">
    <name type="scientific">Actinoplanes italicus</name>
    <dbReference type="NCBI Taxonomy" id="113567"/>
    <lineage>
        <taxon>Bacteria</taxon>
        <taxon>Bacillati</taxon>
        <taxon>Actinomycetota</taxon>
        <taxon>Actinomycetes</taxon>
        <taxon>Micromonosporales</taxon>
        <taxon>Micromonosporaceae</taxon>
        <taxon>Actinoplanes</taxon>
    </lineage>
</organism>
<name>A0A2T0KHP6_9ACTN</name>
<evidence type="ECO:0000313" key="1">
    <source>
        <dbReference type="EMBL" id="PRX22956.1"/>
    </source>
</evidence>
<keyword evidence="2" id="KW-1185">Reference proteome</keyword>
<evidence type="ECO:0000313" key="2">
    <source>
        <dbReference type="Proteomes" id="UP000239415"/>
    </source>
</evidence>